<dbReference type="Proteomes" id="UP000008909">
    <property type="component" value="Unassembled WGS sequence"/>
</dbReference>
<accession>G7Y4A2</accession>
<dbReference type="EMBL" id="DF142854">
    <property type="protein sequence ID" value="GAA47788.1"/>
    <property type="molecule type" value="Genomic_DNA"/>
</dbReference>
<name>G7Y4A2_CLOSI</name>
<proteinExistence type="predicted"/>
<reference key="2">
    <citation type="submission" date="2011-10" db="EMBL/GenBank/DDBJ databases">
        <title>The genome and transcriptome sequence of Clonorchis sinensis provide insights into the carcinogenic liver fluke.</title>
        <authorList>
            <person name="Wang X."/>
            <person name="Huang Y."/>
            <person name="Chen W."/>
            <person name="Liu H."/>
            <person name="Guo L."/>
            <person name="Chen Y."/>
            <person name="Luo F."/>
            <person name="Zhou W."/>
            <person name="Sun J."/>
            <person name="Mao Q."/>
            <person name="Liang P."/>
            <person name="Zhou C."/>
            <person name="Tian Y."/>
            <person name="Men J."/>
            <person name="Lv X."/>
            <person name="Huang L."/>
            <person name="Zhou J."/>
            <person name="Hu Y."/>
            <person name="Li R."/>
            <person name="Zhang F."/>
            <person name="Lei H."/>
            <person name="Li X."/>
            <person name="Hu X."/>
            <person name="Liang C."/>
            <person name="Xu J."/>
            <person name="Wu Z."/>
            <person name="Yu X."/>
        </authorList>
    </citation>
    <scope>NUCLEOTIDE SEQUENCE</scope>
    <source>
        <strain>Henan</strain>
    </source>
</reference>
<evidence type="ECO:0008006" key="3">
    <source>
        <dbReference type="Google" id="ProtNLM"/>
    </source>
</evidence>
<evidence type="ECO:0000313" key="2">
    <source>
        <dbReference type="Proteomes" id="UP000008909"/>
    </source>
</evidence>
<dbReference type="AlphaFoldDB" id="G7Y4A2"/>
<gene>
    <name evidence="1" type="ORF">CLF_100802</name>
</gene>
<organism evidence="1 2">
    <name type="scientific">Clonorchis sinensis</name>
    <name type="common">Chinese liver fluke</name>
    <dbReference type="NCBI Taxonomy" id="79923"/>
    <lineage>
        <taxon>Eukaryota</taxon>
        <taxon>Metazoa</taxon>
        <taxon>Spiralia</taxon>
        <taxon>Lophotrochozoa</taxon>
        <taxon>Platyhelminthes</taxon>
        <taxon>Trematoda</taxon>
        <taxon>Digenea</taxon>
        <taxon>Opisthorchiida</taxon>
        <taxon>Opisthorchiata</taxon>
        <taxon>Opisthorchiidae</taxon>
        <taxon>Clonorchis</taxon>
    </lineage>
</organism>
<dbReference type="Gene3D" id="2.10.25.10">
    <property type="entry name" value="Laminin"/>
    <property type="match status" value="1"/>
</dbReference>
<sequence>MIFETLDLRYTQITTNFVRMRVERPTDHSLVSELRSQYHAISLAASHQAIHHTYLVSVDHQFTSFCLRANILVNPHQKMETLNSSSYLTAPEIELRTFGMQGQRVTTIPMDGPELSHLNKRLWSRSSDVINLKDDLVTLLVCIDRSAHLSGFPSQGRVNIAAVRSVQHYGSETWSLRTEEVRKISVFNHRYLRSIGQPSYPNENTTTANVCQMLHGSNNRNHVISSMVRSLAIVTPVEHCIVEPSLRMLIQVAFRLTEVKCMQFAPVKETVIVINNVNGSTRKLAGRSLHKNATGLHSSACDFRNCDLQQRVFNRCSHLIPFLSQVLLRPRSLSHARMVENSGRLRVRDKVGIRLVESLDPTANHDPVLAEYRLPMTHLEGNVACAVSKGNKCVPYPELAAYSCICSAEYSRIPTSAFLPKGRLLDNCLRQVDPCKVKACIHGTCVLTEQGTALEIRGKEKREPFTWLGRKPAVVARCLCNAGWTGEKCEHPLSLNGWTPWSQWSQCEPECQSSFRQNPPRGVQEMVMFGQSTPRWGMRQRTRFRDCIGHSSDCREEMQRLAAKMGMTIEDGETWRQYERRGCRPRFCDRHLFVAMGKRAVKRSAIQKQVLTQLPAQWNTPSGSSSFTQTGSTHQGLSQSSVCYSENNTGVTVMDRFSKNDIVDLIFRSYLTLTQVRFSAPNGYPHDKPEGSVKVFMALELS</sequence>
<protein>
    <recommendedName>
        <fullName evidence="3">EGF-like domain-containing protein</fullName>
    </recommendedName>
</protein>
<keyword evidence="2" id="KW-1185">Reference proteome</keyword>
<evidence type="ECO:0000313" key="1">
    <source>
        <dbReference type="EMBL" id="GAA47788.1"/>
    </source>
</evidence>
<reference evidence="1" key="1">
    <citation type="journal article" date="2011" name="Genome Biol.">
        <title>The draft genome of the carcinogenic human liver fluke Clonorchis sinensis.</title>
        <authorList>
            <person name="Wang X."/>
            <person name="Chen W."/>
            <person name="Huang Y."/>
            <person name="Sun J."/>
            <person name="Men J."/>
            <person name="Liu H."/>
            <person name="Luo F."/>
            <person name="Guo L."/>
            <person name="Lv X."/>
            <person name="Deng C."/>
            <person name="Zhou C."/>
            <person name="Fan Y."/>
            <person name="Li X."/>
            <person name="Huang L."/>
            <person name="Hu Y."/>
            <person name="Liang C."/>
            <person name="Hu X."/>
            <person name="Xu J."/>
            <person name="Yu X."/>
        </authorList>
    </citation>
    <scope>NUCLEOTIDE SEQUENCE [LARGE SCALE GENOMIC DNA]</scope>
    <source>
        <strain evidence="1">Henan</strain>
    </source>
</reference>